<evidence type="ECO:0000256" key="1">
    <source>
        <dbReference type="ARBA" id="ARBA00022679"/>
    </source>
</evidence>
<evidence type="ECO:0000313" key="6">
    <source>
        <dbReference type="EMBL" id="MFC7385025.1"/>
    </source>
</evidence>
<dbReference type="RefSeq" id="WP_380828890.1">
    <property type="nucleotide sequence ID" value="NZ_JBHTCG010000015.1"/>
</dbReference>
<dbReference type="Gene3D" id="3.40.630.30">
    <property type="match status" value="1"/>
</dbReference>
<dbReference type="PANTHER" id="PTHR43877">
    <property type="entry name" value="AMINOALKYLPHOSPHONATE N-ACETYLTRANSFERASE-RELATED-RELATED"/>
    <property type="match status" value="1"/>
</dbReference>
<evidence type="ECO:0000256" key="3">
    <source>
        <dbReference type="ARBA" id="ARBA00023274"/>
    </source>
</evidence>
<dbReference type="PRINTS" id="PR00456">
    <property type="entry name" value="RIBOSOMALP2"/>
</dbReference>
<dbReference type="PROSITE" id="PS51186">
    <property type="entry name" value="GNAT"/>
    <property type="match status" value="1"/>
</dbReference>
<keyword evidence="7" id="KW-1185">Reference proteome</keyword>
<gene>
    <name evidence="6" type="ORF">ACFQSB_22630</name>
</gene>
<dbReference type="InterPro" id="IPR016181">
    <property type="entry name" value="Acyl_CoA_acyltransferase"/>
</dbReference>
<dbReference type="Proteomes" id="UP001596496">
    <property type="component" value="Unassembled WGS sequence"/>
</dbReference>
<dbReference type="EMBL" id="JBHTCG010000015">
    <property type="protein sequence ID" value="MFC7385025.1"/>
    <property type="molecule type" value="Genomic_DNA"/>
</dbReference>
<evidence type="ECO:0000256" key="2">
    <source>
        <dbReference type="ARBA" id="ARBA00022980"/>
    </source>
</evidence>
<reference evidence="7" key="1">
    <citation type="journal article" date="2019" name="Int. J. Syst. Evol. Microbiol.">
        <title>The Global Catalogue of Microorganisms (GCM) 10K type strain sequencing project: providing services to taxonomists for standard genome sequencing and annotation.</title>
        <authorList>
            <consortium name="The Broad Institute Genomics Platform"/>
            <consortium name="The Broad Institute Genome Sequencing Center for Infectious Disease"/>
            <person name="Wu L."/>
            <person name="Ma J."/>
        </authorList>
    </citation>
    <scope>NUCLEOTIDE SEQUENCE [LARGE SCALE GENOMIC DNA]</scope>
    <source>
        <strain evidence="7">CECT 7649</strain>
    </source>
</reference>
<protein>
    <submittedName>
        <fullName evidence="6">GNAT family N-acetyltransferase</fullName>
    </submittedName>
</protein>
<proteinExistence type="predicted"/>
<dbReference type="InterPro" id="IPR000182">
    <property type="entry name" value="GNAT_dom"/>
</dbReference>
<dbReference type="SUPFAM" id="SSF55729">
    <property type="entry name" value="Acyl-CoA N-acyltransferases (Nat)"/>
    <property type="match status" value="1"/>
</dbReference>
<comment type="caution">
    <text evidence="6">The sequence shown here is derived from an EMBL/GenBank/DDBJ whole genome shotgun (WGS) entry which is preliminary data.</text>
</comment>
<keyword evidence="1" id="KW-0808">Transferase</keyword>
<name>A0ABW2P9W0_9ACTN</name>
<feature type="domain" description="N-acetyltransferase" evidence="5">
    <location>
        <begin position="164"/>
        <end position="299"/>
    </location>
</feature>
<keyword evidence="2" id="KW-0689">Ribosomal protein</keyword>
<accession>A0ABW2P9W0</accession>
<dbReference type="Pfam" id="PF00583">
    <property type="entry name" value="Acetyltransf_1"/>
    <property type="match status" value="1"/>
</dbReference>
<dbReference type="InterPro" id="IPR050832">
    <property type="entry name" value="Bact_Acetyltransf"/>
</dbReference>
<keyword evidence="4" id="KW-0012">Acyltransferase</keyword>
<keyword evidence="3" id="KW-0687">Ribonucleoprotein</keyword>
<organism evidence="6 7">
    <name type="scientific">Sphaerisporangium rhizosphaerae</name>
    <dbReference type="NCBI Taxonomy" id="2269375"/>
    <lineage>
        <taxon>Bacteria</taxon>
        <taxon>Bacillati</taxon>
        <taxon>Actinomycetota</taxon>
        <taxon>Actinomycetes</taxon>
        <taxon>Streptosporangiales</taxon>
        <taxon>Streptosporangiaceae</taxon>
        <taxon>Sphaerisporangium</taxon>
    </lineage>
</organism>
<sequence length="302" mass="30960">MGTNVQSFAVANLRRRPVVVEVGGFVVGVDPSTTSPFINYATPLPGARPTGRDVAALVGAFRERGLKPRLEFAPDAAPAVESALSEAGFTVEEVHEYLVCTPATLTMPPALGELASASTSTSASASTSSASTSASASASGTASAATSADAQYGWFRVESPDTDAEYRAIDAALAEAFSGVFASSPEGAARLRRTEDDGGAVRFVRASEGGCAGAAMCSAPAEGTAELAGVGTRPAFRGRGIAAAVTAALAETMFARGARSVWLEYSGDGSRRVYERVGFRPEGTRLYMSLEVIEEAGRPADG</sequence>
<evidence type="ECO:0000313" key="7">
    <source>
        <dbReference type="Proteomes" id="UP001596496"/>
    </source>
</evidence>
<dbReference type="InterPro" id="IPR001859">
    <property type="entry name" value="Ribosomal_P1/P2_euk"/>
</dbReference>
<evidence type="ECO:0000259" key="5">
    <source>
        <dbReference type="PROSITE" id="PS51186"/>
    </source>
</evidence>
<evidence type="ECO:0000256" key="4">
    <source>
        <dbReference type="ARBA" id="ARBA00023315"/>
    </source>
</evidence>